<evidence type="ECO:0000313" key="2">
    <source>
        <dbReference type="EMBL" id="EOY52789.1"/>
    </source>
</evidence>
<organism evidence="2 3">
    <name type="scientific">Streptomyces lividans 1326</name>
    <dbReference type="NCBI Taxonomy" id="1200984"/>
    <lineage>
        <taxon>Bacteria</taxon>
        <taxon>Bacillati</taxon>
        <taxon>Actinomycetota</taxon>
        <taxon>Actinomycetes</taxon>
        <taxon>Kitasatosporales</taxon>
        <taxon>Streptomycetaceae</taxon>
        <taxon>Streptomyces</taxon>
    </lineage>
</organism>
<dbReference type="AlphaFoldDB" id="A0A7U9DZ24"/>
<evidence type="ECO:0000313" key="3">
    <source>
        <dbReference type="Proteomes" id="UP000014062"/>
    </source>
</evidence>
<feature type="region of interest" description="Disordered" evidence="1">
    <location>
        <begin position="1"/>
        <end position="22"/>
    </location>
</feature>
<gene>
    <name evidence="2" type="ORF">SLI_8091</name>
</gene>
<proteinExistence type="predicted"/>
<evidence type="ECO:0000256" key="1">
    <source>
        <dbReference type="SAM" id="MobiDB-lite"/>
    </source>
</evidence>
<dbReference type="Proteomes" id="UP000014062">
    <property type="component" value="Chromosome"/>
</dbReference>
<sequence>MDRWGRIAPPMTRPGRAIGDSAGRMTTEAAAEVVERLAVVAGLSGDWSGHSLRRGFAPPPEPPDTTRWRSPARAAGSTAPASWPGTWTTSTA</sequence>
<name>A0A7U9DZ24_STRLI</name>
<dbReference type="EMBL" id="CM001889">
    <property type="protein sequence ID" value="EOY52789.1"/>
    <property type="molecule type" value="Genomic_DNA"/>
</dbReference>
<protein>
    <submittedName>
        <fullName evidence="2">Putative integrase/recombinase</fullName>
    </submittedName>
</protein>
<feature type="region of interest" description="Disordered" evidence="1">
    <location>
        <begin position="48"/>
        <end position="92"/>
    </location>
</feature>
<accession>A0A7U9DZ24</accession>
<reference evidence="3" key="1">
    <citation type="journal article" date="2013" name="Genome Biol. Evol.">
        <title>The genome sequence of Streptomyces lividans 66 reveals a novel tRNA-dependent peptide biosynthetic system within a metal-related genomic island.</title>
        <authorList>
            <person name="Cruz-Morales P."/>
            <person name="Vijgenboom E."/>
            <person name="Iruegas-Bocardo F."/>
            <person name="Girard G."/>
            <person name="Yanez-Guerra L.A."/>
            <person name="Ramos-Aboites H.E."/>
            <person name="Pernodet J.L."/>
            <person name="Anne J."/>
            <person name="van Wezel G.P."/>
            <person name="Barona-Gomez F."/>
        </authorList>
    </citation>
    <scope>NUCLEOTIDE SEQUENCE [LARGE SCALE GENOMIC DNA]</scope>
    <source>
        <strain evidence="3">1326</strain>
    </source>
</reference>